<comment type="caution">
    <text evidence="2">The sequence shown here is derived from an EMBL/GenBank/DDBJ whole genome shotgun (WGS) entry which is preliminary data.</text>
</comment>
<reference evidence="2 3" key="1">
    <citation type="submission" date="2020-07" db="EMBL/GenBank/DDBJ databases">
        <title>Comparative genomics of pyrophilous fungi reveals a link between fire events and developmental genes.</title>
        <authorList>
            <consortium name="DOE Joint Genome Institute"/>
            <person name="Steindorff A.S."/>
            <person name="Carver A."/>
            <person name="Calhoun S."/>
            <person name="Stillman K."/>
            <person name="Liu H."/>
            <person name="Lipzen A."/>
            <person name="Pangilinan J."/>
            <person name="Labutti K."/>
            <person name="Bruns T.D."/>
            <person name="Grigoriev I.V."/>
        </authorList>
    </citation>
    <scope>NUCLEOTIDE SEQUENCE [LARGE SCALE GENOMIC DNA]</scope>
    <source>
        <strain evidence="2 3">CBS 144469</strain>
    </source>
</reference>
<sequence length="190" mass="20605">MWKESVNSAPPTTLTHPFIKLLTTFNMKFSATFIFATLSALVFGTLAQAFSNDYSHPDARAEIDALMYERSAPIEVPFQHSLRSFLEKAVTAHQRALSADEDGSLQARWLAAMRITFTHKVGGAKAKSQTVVCSAEETLEVARAKLSGIGLSPAGLERAHFMSAGRNLDLHKSAHANNLADGSIVNVYVG</sequence>
<evidence type="ECO:0000256" key="1">
    <source>
        <dbReference type="SAM" id="Phobius"/>
    </source>
</evidence>
<gene>
    <name evidence="2" type="ORF">DFP72DRAFT_1152150</name>
</gene>
<name>A0A8H6HH28_9AGAR</name>
<dbReference type="Proteomes" id="UP000521943">
    <property type="component" value="Unassembled WGS sequence"/>
</dbReference>
<accession>A0A8H6HH28</accession>
<dbReference type="AlphaFoldDB" id="A0A8H6HH28"/>
<feature type="transmembrane region" description="Helical" evidence="1">
    <location>
        <begin position="29"/>
        <end position="50"/>
    </location>
</feature>
<keyword evidence="1" id="KW-1133">Transmembrane helix</keyword>
<evidence type="ECO:0000313" key="3">
    <source>
        <dbReference type="Proteomes" id="UP000521943"/>
    </source>
</evidence>
<dbReference type="EMBL" id="JACGCI010000090">
    <property type="protein sequence ID" value="KAF6746684.1"/>
    <property type="molecule type" value="Genomic_DNA"/>
</dbReference>
<keyword evidence="1" id="KW-0472">Membrane</keyword>
<protein>
    <submittedName>
        <fullName evidence="2">Uncharacterized protein</fullName>
    </submittedName>
</protein>
<organism evidence="2 3">
    <name type="scientific">Ephemerocybe angulata</name>
    <dbReference type="NCBI Taxonomy" id="980116"/>
    <lineage>
        <taxon>Eukaryota</taxon>
        <taxon>Fungi</taxon>
        <taxon>Dikarya</taxon>
        <taxon>Basidiomycota</taxon>
        <taxon>Agaricomycotina</taxon>
        <taxon>Agaricomycetes</taxon>
        <taxon>Agaricomycetidae</taxon>
        <taxon>Agaricales</taxon>
        <taxon>Agaricineae</taxon>
        <taxon>Psathyrellaceae</taxon>
        <taxon>Ephemerocybe</taxon>
    </lineage>
</organism>
<evidence type="ECO:0000313" key="2">
    <source>
        <dbReference type="EMBL" id="KAF6746684.1"/>
    </source>
</evidence>
<keyword evidence="1" id="KW-0812">Transmembrane</keyword>
<keyword evidence="3" id="KW-1185">Reference proteome</keyword>
<proteinExistence type="predicted"/>